<reference evidence="2 3" key="1">
    <citation type="journal article" date="2021" name="Commun. Biol.">
        <title>The genome of Shorea leprosula (Dipterocarpaceae) highlights the ecological relevance of drought in aseasonal tropical rainforests.</title>
        <authorList>
            <person name="Ng K.K.S."/>
            <person name="Kobayashi M.J."/>
            <person name="Fawcett J.A."/>
            <person name="Hatakeyama M."/>
            <person name="Paape T."/>
            <person name="Ng C.H."/>
            <person name="Ang C.C."/>
            <person name="Tnah L.H."/>
            <person name="Lee C.T."/>
            <person name="Nishiyama T."/>
            <person name="Sese J."/>
            <person name="O'Brien M.J."/>
            <person name="Copetti D."/>
            <person name="Mohd Noor M.I."/>
            <person name="Ong R.C."/>
            <person name="Putra M."/>
            <person name="Sireger I.Z."/>
            <person name="Indrioko S."/>
            <person name="Kosugi Y."/>
            <person name="Izuno A."/>
            <person name="Isagi Y."/>
            <person name="Lee S.L."/>
            <person name="Shimizu K.K."/>
        </authorList>
    </citation>
    <scope>NUCLEOTIDE SEQUENCE [LARGE SCALE GENOMIC DNA]</scope>
    <source>
        <strain evidence="2">214</strain>
    </source>
</reference>
<proteinExistence type="predicted"/>
<evidence type="ECO:0000256" key="1">
    <source>
        <dbReference type="SAM" id="SignalP"/>
    </source>
</evidence>
<name>A0AAV5JSM5_9ROSI</name>
<dbReference type="Proteomes" id="UP001054252">
    <property type="component" value="Unassembled WGS sequence"/>
</dbReference>
<keyword evidence="3" id="KW-1185">Reference proteome</keyword>
<evidence type="ECO:0000313" key="2">
    <source>
        <dbReference type="EMBL" id="GKV14313.1"/>
    </source>
</evidence>
<sequence>MSRSLFIMHLLIYLFVFILPNNIVTISSQGEILICGLSIISLFHKSIAELGFTAKN</sequence>
<comment type="caution">
    <text evidence="2">The sequence shown here is derived from an EMBL/GenBank/DDBJ whole genome shotgun (WGS) entry which is preliminary data.</text>
</comment>
<keyword evidence="1" id="KW-0732">Signal</keyword>
<feature type="chain" id="PRO_5043607663" evidence="1">
    <location>
        <begin position="21"/>
        <end position="56"/>
    </location>
</feature>
<gene>
    <name evidence="2" type="ORF">SLEP1_g25208</name>
</gene>
<organism evidence="2 3">
    <name type="scientific">Rubroshorea leprosula</name>
    <dbReference type="NCBI Taxonomy" id="152421"/>
    <lineage>
        <taxon>Eukaryota</taxon>
        <taxon>Viridiplantae</taxon>
        <taxon>Streptophyta</taxon>
        <taxon>Embryophyta</taxon>
        <taxon>Tracheophyta</taxon>
        <taxon>Spermatophyta</taxon>
        <taxon>Magnoliopsida</taxon>
        <taxon>eudicotyledons</taxon>
        <taxon>Gunneridae</taxon>
        <taxon>Pentapetalae</taxon>
        <taxon>rosids</taxon>
        <taxon>malvids</taxon>
        <taxon>Malvales</taxon>
        <taxon>Dipterocarpaceae</taxon>
        <taxon>Rubroshorea</taxon>
    </lineage>
</organism>
<dbReference type="AlphaFoldDB" id="A0AAV5JSM5"/>
<evidence type="ECO:0000313" key="3">
    <source>
        <dbReference type="Proteomes" id="UP001054252"/>
    </source>
</evidence>
<feature type="signal peptide" evidence="1">
    <location>
        <begin position="1"/>
        <end position="20"/>
    </location>
</feature>
<dbReference type="EMBL" id="BPVZ01000040">
    <property type="protein sequence ID" value="GKV14313.1"/>
    <property type="molecule type" value="Genomic_DNA"/>
</dbReference>
<protein>
    <submittedName>
        <fullName evidence="2">Uncharacterized protein</fullName>
    </submittedName>
</protein>
<accession>A0AAV5JSM5</accession>